<gene>
    <name evidence="7" type="ORF">CVU76_03280</name>
</gene>
<keyword evidence="4" id="KW-0949">S-adenosyl-L-methionine</keyword>
<comment type="caution">
    <text evidence="7">The sequence shown here is derived from an EMBL/GenBank/DDBJ whole genome shotgun (WGS) entry which is preliminary data.</text>
</comment>
<accession>A0A2N2F483</accession>
<evidence type="ECO:0000313" key="8">
    <source>
        <dbReference type="Proteomes" id="UP000233417"/>
    </source>
</evidence>
<dbReference type="PANTHER" id="PTHR18895">
    <property type="entry name" value="HEMK METHYLTRANSFERASE"/>
    <property type="match status" value="1"/>
</dbReference>
<dbReference type="SUPFAM" id="SSF53335">
    <property type="entry name" value="S-adenosyl-L-methionine-dependent methyltransferases"/>
    <property type="match status" value="1"/>
</dbReference>
<dbReference type="Proteomes" id="UP000233417">
    <property type="component" value="Unassembled WGS sequence"/>
</dbReference>
<dbReference type="GO" id="GO:0102559">
    <property type="term" value="F:peptide chain release factor N(5)-glutamine methyltransferase activity"/>
    <property type="evidence" value="ECO:0007669"/>
    <property type="project" value="UniProtKB-EC"/>
</dbReference>
<dbReference type="Pfam" id="PF05175">
    <property type="entry name" value="MTS"/>
    <property type="match status" value="1"/>
</dbReference>
<dbReference type="EC" id="2.1.1.297" evidence="1"/>
<organism evidence="7 8">
    <name type="scientific">Candidatus Dojkabacteria bacterium HGW-Dojkabacteria-1</name>
    <dbReference type="NCBI Taxonomy" id="2013761"/>
    <lineage>
        <taxon>Bacteria</taxon>
        <taxon>Candidatus Dojkabacteria</taxon>
    </lineage>
</organism>
<evidence type="ECO:0000256" key="1">
    <source>
        <dbReference type="ARBA" id="ARBA00012771"/>
    </source>
</evidence>
<comment type="catalytic activity">
    <reaction evidence="5">
        <text>L-glutaminyl-[peptide chain release factor] + S-adenosyl-L-methionine = N(5)-methyl-L-glutaminyl-[peptide chain release factor] + S-adenosyl-L-homocysteine + H(+)</text>
        <dbReference type="Rhea" id="RHEA:42896"/>
        <dbReference type="Rhea" id="RHEA-COMP:10271"/>
        <dbReference type="Rhea" id="RHEA-COMP:10272"/>
        <dbReference type="ChEBI" id="CHEBI:15378"/>
        <dbReference type="ChEBI" id="CHEBI:30011"/>
        <dbReference type="ChEBI" id="CHEBI:57856"/>
        <dbReference type="ChEBI" id="CHEBI:59789"/>
        <dbReference type="ChEBI" id="CHEBI:61891"/>
        <dbReference type="EC" id="2.1.1.297"/>
    </reaction>
</comment>
<sequence length="268" mass="30963">MQSNLKSLFQIQTLLQDLGYPDYKRISPEVIDFINDKKLNQNSLIERLKSGEPWEYIKGYTDFCDNNFKVTSGTLIPRIETEQLVYEAIKILKSDSKVKDFLDIGTGTGCIPISVAKQINSYLNIVATDISNEALKVAKENEKNILGKEYIKWVRTDLTESIQLSSPTLITANLPYIPKNQYEKLDDSVKLFEPRIALLGGEKGYEIYEKFFKNLDTKKINVKYIVLETETSIISQTKELAERYFRKAKIQVLKDSFERERFLLISFL</sequence>
<dbReference type="CDD" id="cd02440">
    <property type="entry name" value="AdoMet_MTases"/>
    <property type="match status" value="1"/>
</dbReference>
<dbReference type="InterPro" id="IPR050320">
    <property type="entry name" value="N5-glutamine_MTase"/>
</dbReference>
<dbReference type="AlphaFoldDB" id="A0A2N2F483"/>
<dbReference type="InterPro" id="IPR004556">
    <property type="entry name" value="HemK-like"/>
</dbReference>
<evidence type="ECO:0000259" key="6">
    <source>
        <dbReference type="Pfam" id="PF05175"/>
    </source>
</evidence>
<evidence type="ECO:0000256" key="3">
    <source>
        <dbReference type="ARBA" id="ARBA00022679"/>
    </source>
</evidence>
<dbReference type="PANTHER" id="PTHR18895:SF74">
    <property type="entry name" value="MTRF1L RELEASE FACTOR GLUTAMINE METHYLTRANSFERASE"/>
    <property type="match status" value="1"/>
</dbReference>
<dbReference type="EMBL" id="PHAO01000001">
    <property type="protein sequence ID" value="PKN03021.1"/>
    <property type="molecule type" value="Genomic_DNA"/>
</dbReference>
<evidence type="ECO:0000256" key="4">
    <source>
        <dbReference type="ARBA" id="ARBA00022691"/>
    </source>
</evidence>
<evidence type="ECO:0000313" key="7">
    <source>
        <dbReference type="EMBL" id="PKN03021.1"/>
    </source>
</evidence>
<dbReference type="Gene3D" id="3.40.50.150">
    <property type="entry name" value="Vaccinia Virus protein VP39"/>
    <property type="match status" value="1"/>
</dbReference>
<dbReference type="InterPro" id="IPR007848">
    <property type="entry name" value="Small_mtfrase_dom"/>
</dbReference>
<evidence type="ECO:0000256" key="5">
    <source>
        <dbReference type="ARBA" id="ARBA00048391"/>
    </source>
</evidence>
<dbReference type="NCBIfam" id="TIGR00536">
    <property type="entry name" value="hemK_fam"/>
    <property type="match status" value="1"/>
</dbReference>
<proteinExistence type="predicted"/>
<keyword evidence="3" id="KW-0808">Transferase</keyword>
<protein>
    <recommendedName>
        <fullName evidence="1">peptide chain release factor N(5)-glutamine methyltransferase</fullName>
        <ecNumber evidence="1">2.1.1.297</ecNumber>
    </recommendedName>
</protein>
<reference evidence="7 8" key="1">
    <citation type="journal article" date="2017" name="ISME J.">
        <title>Potential for microbial H2 and metal transformations associated with novel bacteria and archaea in deep terrestrial subsurface sediments.</title>
        <authorList>
            <person name="Hernsdorf A.W."/>
            <person name="Amano Y."/>
            <person name="Miyakawa K."/>
            <person name="Ise K."/>
            <person name="Suzuki Y."/>
            <person name="Anantharaman K."/>
            <person name="Probst A."/>
            <person name="Burstein D."/>
            <person name="Thomas B.C."/>
            <person name="Banfield J.F."/>
        </authorList>
    </citation>
    <scope>NUCLEOTIDE SEQUENCE [LARGE SCALE GENOMIC DNA]</scope>
    <source>
        <strain evidence="7">HGW-Dojkabacteria-1</strain>
    </source>
</reference>
<keyword evidence="2" id="KW-0489">Methyltransferase</keyword>
<dbReference type="GO" id="GO:0032259">
    <property type="term" value="P:methylation"/>
    <property type="evidence" value="ECO:0007669"/>
    <property type="project" value="UniProtKB-KW"/>
</dbReference>
<name>A0A2N2F483_9BACT</name>
<feature type="domain" description="Methyltransferase small" evidence="6">
    <location>
        <begin position="93"/>
        <end position="176"/>
    </location>
</feature>
<evidence type="ECO:0000256" key="2">
    <source>
        <dbReference type="ARBA" id="ARBA00022603"/>
    </source>
</evidence>
<dbReference type="InterPro" id="IPR029063">
    <property type="entry name" value="SAM-dependent_MTases_sf"/>
</dbReference>